<dbReference type="AlphaFoldDB" id="A0A2U1AFM0"/>
<dbReference type="InterPro" id="IPR050386">
    <property type="entry name" value="Glycosyl_hydrolase_5"/>
</dbReference>
<dbReference type="GO" id="GO:0030245">
    <property type="term" value="P:cellulose catabolic process"/>
    <property type="evidence" value="ECO:0007669"/>
    <property type="project" value="UniProtKB-KW"/>
</dbReference>
<keyword evidence="4" id="KW-0119">Carbohydrate metabolism</keyword>
<dbReference type="PANTHER" id="PTHR31297:SF41">
    <property type="entry name" value="ENDOGLUCANASE, PUTATIVE (AFU_ORTHOLOGUE AFUA_5G01830)-RELATED"/>
    <property type="match status" value="1"/>
</dbReference>
<dbReference type="Gene3D" id="3.20.20.80">
    <property type="entry name" value="Glycosidases"/>
    <property type="match status" value="1"/>
</dbReference>
<keyword evidence="10" id="KW-1185">Reference proteome</keyword>
<dbReference type="SUPFAM" id="SSF51445">
    <property type="entry name" value="(Trans)glycosidases"/>
    <property type="match status" value="1"/>
</dbReference>
<dbReference type="RefSeq" id="WP_116885724.1">
    <property type="nucleotide sequence ID" value="NZ_CABMMC010000002.1"/>
</dbReference>
<comment type="similarity">
    <text evidence="1 7">Belongs to the glycosyl hydrolase 5 (cellulase A) family.</text>
</comment>
<dbReference type="GeneID" id="78296988"/>
<comment type="caution">
    <text evidence="9">The sequence shown here is derived from an EMBL/GenBank/DDBJ whole genome shotgun (WGS) entry which is preliminary data.</text>
</comment>
<feature type="domain" description="Glycoside hydrolase family 5" evidence="8">
    <location>
        <begin position="24"/>
        <end position="309"/>
    </location>
</feature>
<organism evidence="9 10">
    <name type="scientific">Victivallis vadensis</name>
    <dbReference type="NCBI Taxonomy" id="172901"/>
    <lineage>
        <taxon>Bacteria</taxon>
        <taxon>Pseudomonadati</taxon>
        <taxon>Lentisphaerota</taxon>
        <taxon>Lentisphaeria</taxon>
        <taxon>Victivallales</taxon>
        <taxon>Victivallaceae</taxon>
        <taxon>Victivallis</taxon>
    </lineage>
</organism>
<dbReference type="PANTHER" id="PTHR31297">
    <property type="entry name" value="GLUCAN ENDO-1,6-BETA-GLUCOSIDASE B"/>
    <property type="match status" value="1"/>
</dbReference>
<evidence type="ECO:0000256" key="1">
    <source>
        <dbReference type="ARBA" id="ARBA00005641"/>
    </source>
</evidence>
<name>A0A2U1AFM0_9BACT</name>
<accession>A0A2U1AFM0</accession>
<dbReference type="GO" id="GO:0008422">
    <property type="term" value="F:beta-glucosidase activity"/>
    <property type="evidence" value="ECO:0007669"/>
    <property type="project" value="TreeGrafter"/>
</dbReference>
<reference evidence="9 10" key="1">
    <citation type="submission" date="2018-04" db="EMBL/GenBank/DDBJ databases">
        <title>Genomic Encyclopedia of Type Strains, Phase IV (KMG-IV): sequencing the most valuable type-strain genomes for metagenomic binning, comparative biology and taxonomic classification.</title>
        <authorList>
            <person name="Goeker M."/>
        </authorList>
    </citation>
    <scope>NUCLEOTIDE SEQUENCE [LARGE SCALE GENOMIC DNA]</scope>
    <source>
        <strain evidence="9 10">DSM 14823</strain>
    </source>
</reference>
<keyword evidence="6" id="KW-0624">Polysaccharide degradation</keyword>
<evidence type="ECO:0000259" key="8">
    <source>
        <dbReference type="Pfam" id="PF00150"/>
    </source>
</evidence>
<proteinExistence type="inferred from homology"/>
<evidence type="ECO:0000256" key="4">
    <source>
        <dbReference type="ARBA" id="ARBA00023277"/>
    </source>
</evidence>
<sequence>MKTVQQYITPRRRGFNLPNLCFSGYSNVKSRDYPNTYQEDDFRLISDWGFNFARLPISYRCLTRQEHPFELTEEGLSKIDQGIEFGLKYNIHINLNIHRAPGFCINDDELEPFGWLDENGVAVDYFSAMWCKLTQRYRGISSERLTFNFINEPDEKPRIGPNLTRPKYSEIMKRLIAEVHAIDPDRHCVFDGWRAATEPMPELTGIANTSQSFHAYYPHELTHYNLWDGARRVPTWPMHAAENNYWDRHTLEIFFQKWVQFSVDNNIGVHVGEFGCHSNTPYQVMLNWMRDQLSLFKEYNLGFALWNLRGEFGIIKSIPNPGMPIDKRCGDFYFDEALLKLMQEN</sequence>
<dbReference type="GO" id="GO:0009986">
    <property type="term" value="C:cell surface"/>
    <property type="evidence" value="ECO:0007669"/>
    <property type="project" value="TreeGrafter"/>
</dbReference>
<keyword evidence="2 7" id="KW-0378">Hydrolase</keyword>
<dbReference type="InterPro" id="IPR001547">
    <property type="entry name" value="Glyco_hydro_5"/>
</dbReference>
<evidence type="ECO:0000256" key="5">
    <source>
        <dbReference type="ARBA" id="ARBA00023295"/>
    </source>
</evidence>
<keyword evidence="5 7" id="KW-0326">Glycosidase</keyword>
<dbReference type="InterPro" id="IPR017853">
    <property type="entry name" value="GH"/>
</dbReference>
<evidence type="ECO:0000256" key="3">
    <source>
        <dbReference type="ARBA" id="ARBA00023001"/>
    </source>
</evidence>
<evidence type="ECO:0000256" key="7">
    <source>
        <dbReference type="RuleBase" id="RU361153"/>
    </source>
</evidence>
<dbReference type="Pfam" id="PF00150">
    <property type="entry name" value="Cellulase"/>
    <property type="match status" value="1"/>
</dbReference>
<keyword evidence="3" id="KW-0136">Cellulose degradation</keyword>
<dbReference type="EMBL" id="QEKH01000042">
    <property type="protein sequence ID" value="PVY35189.1"/>
    <property type="molecule type" value="Genomic_DNA"/>
</dbReference>
<dbReference type="Proteomes" id="UP000245959">
    <property type="component" value="Unassembled WGS sequence"/>
</dbReference>
<evidence type="ECO:0000313" key="9">
    <source>
        <dbReference type="EMBL" id="PVY35189.1"/>
    </source>
</evidence>
<dbReference type="OrthoDB" id="9800475at2"/>
<evidence type="ECO:0000256" key="6">
    <source>
        <dbReference type="ARBA" id="ARBA00023326"/>
    </source>
</evidence>
<evidence type="ECO:0000313" key="10">
    <source>
        <dbReference type="Proteomes" id="UP000245959"/>
    </source>
</evidence>
<protein>
    <submittedName>
        <fullName evidence="9">Endoglucanase</fullName>
    </submittedName>
</protein>
<dbReference type="GO" id="GO:0005576">
    <property type="term" value="C:extracellular region"/>
    <property type="evidence" value="ECO:0007669"/>
    <property type="project" value="TreeGrafter"/>
</dbReference>
<gene>
    <name evidence="9" type="ORF">C8D82_14216</name>
</gene>
<evidence type="ECO:0000256" key="2">
    <source>
        <dbReference type="ARBA" id="ARBA00022801"/>
    </source>
</evidence>